<dbReference type="AlphaFoldDB" id="A0A537JGE3"/>
<sequence length="104" mass="11564">MKCYALIYYVVDDFVARRAPHREEHLRLVREAHGRGELLLAGALGDPPDRALLVFRAPDGSIAETFAQRDPYVVKGVVTRWEVQPWAVVVGQEPSGKTPIGGVR</sequence>
<dbReference type="InterPro" id="IPR005545">
    <property type="entry name" value="YCII"/>
</dbReference>
<proteinExistence type="inferred from homology"/>
<organism evidence="3 4">
    <name type="scientific">Candidatus Segetimicrobium genomatis</name>
    <dbReference type="NCBI Taxonomy" id="2569760"/>
    <lineage>
        <taxon>Bacteria</taxon>
        <taxon>Bacillati</taxon>
        <taxon>Candidatus Sysuimicrobiota</taxon>
        <taxon>Candidatus Sysuimicrobiia</taxon>
        <taxon>Candidatus Sysuimicrobiales</taxon>
        <taxon>Candidatus Segetimicrobiaceae</taxon>
        <taxon>Candidatus Segetimicrobium</taxon>
    </lineage>
</organism>
<dbReference type="SUPFAM" id="SSF54909">
    <property type="entry name" value="Dimeric alpha+beta barrel"/>
    <property type="match status" value="1"/>
</dbReference>
<evidence type="ECO:0000256" key="1">
    <source>
        <dbReference type="ARBA" id="ARBA00007689"/>
    </source>
</evidence>
<reference evidence="3 4" key="1">
    <citation type="journal article" date="2019" name="Nat. Microbiol.">
        <title>Mediterranean grassland soil C-N compound turnover is dependent on rainfall and depth, and is mediated by genomically divergent microorganisms.</title>
        <authorList>
            <person name="Diamond S."/>
            <person name="Andeer P.F."/>
            <person name="Li Z."/>
            <person name="Crits-Christoph A."/>
            <person name="Burstein D."/>
            <person name="Anantharaman K."/>
            <person name="Lane K.R."/>
            <person name="Thomas B.C."/>
            <person name="Pan C."/>
            <person name="Northen T.R."/>
            <person name="Banfield J.F."/>
        </authorList>
    </citation>
    <scope>NUCLEOTIDE SEQUENCE [LARGE SCALE GENOMIC DNA]</scope>
    <source>
        <strain evidence="3">NP_6</strain>
    </source>
</reference>
<dbReference type="Gene3D" id="3.30.70.1060">
    <property type="entry name" value="Dimeric alpha+beta barrel"/>
    <property type="match status" value="1"/>
</dbReference>
<evidence type="ECO:0000313" key="4">
    <source>
        <dbReference type="Proteomes" id="UP000318093"/>
    </source>
</evidence>
<dbReference type="EMBL" id="VBAN01000164">
    <property type="protein sequence ID" value="TMI82412.1"/>
    <property type="molecule type" value="Genomic_DNA"/>
</dbReference>
<dbReference type="NCBIfam" id="NF009508">
    <property type="entry name" value="PRK12866.1"/>
    <property type="match status" value="1"/>
</dbReference>
<name>A0A537JGE3_9BACT</name>
<feature type="domain" description="YCII-related" evidence="2">
    <location>
        <begin position="4"/>
        <end position="86"/>
    </location>
</feature>
<comment type="similarity">
    <text evidence="1">Belongs to the YciI family.</text>
</comment>
<accession>A0A537JGE3</accession>
<dbReference type="Pfam" id="PF03795">
    <property type="entry name" value="YCII"/>
    <property type="match status" value="1"/>
</dbReference>
<comment type="caution">
    <text evidence="3">The sequence shown here is derived from an EMBL/GenBank/DDBJ whole genome shotgun (WGS) entry which is preliminary data.</text>
</comment>
<dbReference type="InterPro" id="IPR011008">
    <property type="entry name" value="Dimeric_a/b-barrel"/>
</dbReference>
<dbReference type="Proteomes" id="UP000318093">
    <property type="component" value="Unassembled WGS sequence"/>
</dbReference>
<evidence type="ECO:0000259" key="2">
    <source>
        <dbReference type="Pfam" id="PF03795"/>
    </source>
</evidence>
<gene>
    <name evidence="3" type="ORF">E6H03_05625</name>
</gene>
<protein>
    <recommendedName>
        <fullName evidence="2">YCII-related domain-containing protein</fullName>
    </recommendedName>
</protein>
<dbReference type="PANTHER" id="PTHR33606:SF3">
    <property type="entry name" value="PROTEIN YCII"/>
    <property type="match status" value="1"/>
</dbReference>
<evidence type="ECO:0000313" key="3">
    <source>
        <dbReference type="EMBL" id="TMI82412.1"/>
    </source>
</evidence>
<dbReference type="PANTHER" id="PTHR33606">
    <property type="entry name" value="PROTEIN YCII"/>
    <property type="match status" value="1"/>
</dbReference>
<dbReference type="InterPro" id="IPR051807">
    <property type="entry name" value="Sec-metab_biosynth-assoc"/>
</dbReference>